<dbReference type="InterPro" id="IPR024989">
    <property type="entry name" value="MFS_assoc_dom"/>
</dbReference>
<dbReference type="OrthoDB" id="1650886at2"/>
<keyword evidence="5 7" id="KW-1133">Transmembrane helix</keyword>
<dbReference type="Pfam" id="PF12832">
    <property type="entry name" value="MFS_1_like"/>
    <property type="match status" value="1"/>
</dbReference>
<proteinExistence type="predicted"/>
<evidence type="ECO:0000313" key="10">
    <source>
        <dbReference type="Proteomes" id="UP000094463"/>
    </source>
</evidence>
<name>A0A1D7QT03_9BACI</name>
<feature type="transmembrane region" description="Helical" evidence="7">
    <location>
        <begin position="73"/>
        <end position="91"/>
    </location>
</feature>
<keyword evidence="10" id="KW-1185">Reference proteome</keyword>
<dbReference type="GO" id="GO:0015213">
    <property type="term" value="F:uridine transmembrane transporter activity"/>
    <property type="evidence" value="ECO:0007669"/>
    <property type="project" value="TreeGrafter"/>
</dbReference>
<feature type="transmembrane region" description="Helical" evidence="7">
    <location>
        <begin position="356"/>
        <end position="378"/>
    </location>
</feature>
<dbReference type="SUPFAM" id="SSF103473">
    <property type="entry name" value="MFS general substrate transporter"/>
    <property type="match status" value="1"/>
</dbReference>
<feature type="transmembrane region" description="Helical" evidence="7">
    <location>
        <begin position="43"/>
        <end position="61"/>
    </location>
</feature>
<feature type="transmembrane region" description="Helical" evidence="7">
    <location>
        <begin position="136"/>
        <end position="155"/>
    </location>
</feature>
<feature type="transmembrane region" description="Helical" evidence="7">
    <location>
        <begin position="326"/>
        <end position="350"/>
    </location>
</feature>
<dbReference type="PANTHER" id="PTHR23522">
    <property type="entry name" value="BLL5896 PROTEIN"/>
    <property type="match status" value="1"/>
</dbReference>
<dbReference type="InterPro" id="IPR036259">
    <property type="entry name" value="MFS_trans_sf"/>
</dbReference>
<feature type="domain" description="Major facilitator superfamily (MFS) profile" evidence="8">
    <location>
        <begin position="6"/>
        <end position="381"/>
    </location>
</feature>
<keyword evidence="3" id="KW-1003">Cell membrane</keyword>
<dbReference type="PANTHER" id="PTHR23522:SF4">
    <property type="entry name" value="NUCLEOSIDE PERMEASE NUPG-RELATED"/>
    <property type="match status" value="1"/>
</dbReference>
<evidence type="ECO:0000256" key="5">
    <source>
        <dbReference type="ARBA" id="ARBA00022989"/>
    </source>
</evidence>
<accession>A0A1D7QT03</accession>
<keyword evidence="2" id="KW-0813">Transport</keyword>
<dbReference type="RefSeq" id="WP_069364233.1">
    <property type="nucleotide sequence ID" value="NZ_CP012502.1"/>
</dbReference>
<evidence type="ECO:0000313" key="9">
    <source>
        <dbReference type="EMBL" id="AOM82118.1"/>
    </source>
</evidence>
<protein>
    <submittedName>
        <fullName evidence="9">Putative 3-phenylpropionic acid transporter</fullName>
    </submittedName>
</protein>
<dbReference type="PATRIC" id="fig|632773.3.peg.784"/>
<evidence type="ECO:0000256" key="2">
    <source>
        <dbReference type="ARBA" id="ARBA00022448"/>
    </source>
</evidence>
<feature type="transmembrane region" description="Helical" evidence="7">
    <location>
        <begin position="161"/>
        <end position="179"/>
    </location>
</feature>
<feature type="transmembrane region" description="Helical" evidence="7">
    <location>
        <begin position="12"/>
        <end position="31"/>
    </location>
</feature>
<gene>
    <name evidence="9" type="ORF">BBEV_0746</name>
</gene>
<evidence type="ECO:0000256" key="1">
    <source>
        <dbReference type="ARBA" id="ARBA00004651"/>
    </source>
</evidence>
<dbReference type="STRING" id="632773.BBEV_0746"/>
<dbReference type="GO" id="GO:0015212">
    <property type="term" value="F:cytidine transmembrane transporter activity"/>
    <property type="evidence" value="ECO:0007669"/>
    <property type="project" value="TreeGrafter"/>
</dbReference>
<comment type="subcellular location">
    <subcellularLocation>
        <location evidence="1">Cell membrane</location>
        <topology evidence="1">Multi-pass membrane protein</topology>
    </subcellularLocation>
</comment>
<feature type="transmembrane region" description="Helical" evidence="7">
    <location>
        <begin position="259"/>
        <end position="279"/>
    </location>
</feature>
<keyword evidence="4 7" id="KW-0812">Transmembrane</keyword>
<feature type="transmembrane region" description="Helical" evidence="7">
    <location>
        <begin position="291"/>
        <end position="314"/>
    </location>
</feature>
<keyword evidence="6 7" id="KW-0472">Membrane</keyword>
<sequence>MSERRMFFNMKMFYFFAYFGFGSLFPLLSVYLQEEVGLRGSQIGVITSIGPIVMILVQPIWGMLSDVTKKPRLLLTFSVIGAGAVGFSYIFTDNYAVLVAVAAGVAVFQSAMIPLSDSMAMSYVRQHGGDYGSIRMWGAAGFAIAVWLMGTLSDLYGMQVIFYGFFIVLLISGYFAIGMPKETETTKVDLKNGLKKLTKIPEFMIFLIVTFLVFGPIMANNFYFGLLIQFAGGTLAGVGLAFLLAAGSEIPFMRVAGTWISRIGILGVLLIAAGASAVRWLYYGSGPSHEWIYVTTIIQGLSIGLFVPAALQYVSDLAPPEVKVTAVAIYSAMGNGVGAWFFSISAGMIMEWYSIISVYVFYGIMTGCGALLTLWMLYRQKKYGKPSVEGPVELNVKEN</sequence>
<evidence type="ECO:0000256" key="3">
    <source>
        <dbReference type="ARBA" id="ARBA00022475"/>
    </source>
</evidence>
<dbReference type="GO" id="GO:0005886">
    <property type="term" value="C:plasma membrane"/>
    <property type="evidence" value="ECO:0007669"/>
    <property type="project" value="UniProtKB-SubCell"/>
</dbReference>
<evidence type="ECO:0000256" key="6">
    <source>
        <dbReference type="ARBA" id="ARBA00023136"/>
    </source>
</evidence>
<evidence type="ECO:0000256" key="4">
    <source>
        <dbReference type="ARBA" id="ARBA00022692"/>
    </source>
</evidence>
<dbReference type="PROSITE" id="PS50850">
    <property type="entry name" value="MFS"/>
    <property type="match status" value="1"/>
</dbReference>
<reference evidence="9 10" key="1">
    <citation type="submission" date="2015-08" db="EMBL/GenBank/DDBJ databases">
        <title>The complete genome sequence of Bacillus beveridgei MLTeJB.</title>
        <authorList>
            <person name="Hanson T.E."/>
            <person name="Mesa C."/>
            <person name="Basesman S.M."/>
            <person name="Oremland R.S."/>
        </authorList>
    </citation>
    <scope>NUCLEOTIDE SEQUENCE [LARGE SCALE GENOMIC DNA]</scope>
    <source>
        <strain evidence="9 10">MLTeJB</strain>
    </source>
</reference>
<feature type="transmembrane region" description="Helical" evidence="7">
    <location>
        <begin position="97"/>
        <end position="115"/>
    </location>
</feature>
<evidence type="ECO:0000256" key="7">
    <source>
        <dbReference type="SAM" id="Phobius"/>
    </source>
</evidence>
<dbReference type="Gene3D" id="1.20.1250.20">
    <property type="entry name" value="MFS general substrate transporter like domains"/>
    <property type="match status" value="2"/>
</dbReference>
<dbReference type="InterPro" id="IPR020846">
    <property type="entry name" value="MFS_dom"/>
</dbReference>
<dbReference type="KEGG" id="bbev:BBEV_0746"/>
<organism evidence="9 10">
    <name type="scientific">Salisediminibacterium beveridgei</name>
    <dbReference type="NCBI Taxonomy" id="632773"/>
    <lineage>
        <taxon>Bacteria</taxon>
        <taxon>Bacillati</taxon>
        <taxon>Bacillota</taxon>
        <taxon>Bacilli</taxon>
        <taxon>Bacillales</taxon>
        <taxon>Bacillaceae</taxon>
        <taxon>Salisediminibacterium</taxon>
    </lineage>
</organism>
<dbReference type="EMBL" id="CP012502">
    <property type="protein sequence ID" value="AOM82118.1"/>
    <property type="molecule type" value="Genomic_DNA"/>
</dbReference>
<feature type="transmembrane region" description="Helical" evidence="7">
    <location>
        <begin position="224"/>
        <end position="247"/>
    </location>
</feature>
<dbReference type="Proteomes" id="UP000094463">
    <property type="component" value="Chromosome"/>
</dbReference>
<evidence type="ECO:0000259" key="8">
    <source>
        <dbReference type="PROSITE" id="PS50850"/>
    </source>
</evidence>
<dbReference type="AlphaFoldDB" id="A0A1D7QT03"/>
<feature type="transmembrane region" description="Helical" evidence="7">
    <location>
        <begin position="200"/>
        <end position="218"/>
    </location>
</feature>